<proteinExistence type="predicted"/>
<evidence type="ECO:0000313" key="2">
    <source>
        <dbReference type="EMBL" id="TCJ03909.1"/>
    </source>
</evidence>
<dbReference type="RefSeq" id="WP_131237010.1">
    <property type="nucleotide sequence ID" value="NZ_CP183326.1"/>
</dbReference>
<keyword evidence="1" id="KW-0472">Membrane</keyword>
<feature type="transmembrane region" description="Helical" evidence="1">
    <location>
        <begin position="6"/>
        <end position="26"/>
    </location>
</feature>
<accession>A0A4R1AUR3</accession>
<dbReference type="Proteomes" id="UP000293846">
    <property type="component" value="Unassembled WGS sequence"/>
</dbReference>
<dbReference type="OrthoDB" id="369355at2"/>
<dbReference type="EMBL" id="SJTH01000012">
    <property type="protein sequence ID" value="TCJ03909.1"/>
    <property type="molecule type" value="Genomic_DNA"/>
</dbReference>
<feature type="transmembrane region" description="Helical" evidence="1">
    <location>
        <begin position="96"/>
        <end position="115"/>
    </location>
</feature>
<sequence>MNILFLFIYLIIILIVIEIFVILFRLTGLKVEVSRFQVISMMTGTGFTTDESEQILGHPIRRKLATFLILFGAFSLAVIISSISQFLAHDIRMTEILTIAGTVIFIFCMLKLSVIQRMLTKYFNKELIKRKPKK</sequence>
<feature type="transmembrane region" description="Helical" evidence="1">
    <location>
        <begin position="64"/>
        <end position="84"/>
    </location>
</feature>
<dbReference type="STRING" id="1742358.GCA_001439605_00125"/>
<organism evidence="2 3">
    <name type="scientific">Cytobacillus praedii</name>
    <dbReference type="NCBI Taxonomy" id="1742358"/>
    <lineage>
        <taxon>Bacteria</taxon>
        <taxon>Bacillati</taxon>
        <taxon>Bacillota</taxon>
        <taxon>Bacilli</taxon>
        <taxon>Bacillales</taxon>
        <taxon>Bacillaceae</taxon>
        <taxon>Cytobacillus</taxon>
    </lineage>
</organism>
<gene>
    <name evidence="2" type="ORF">E0Y62_12085</name>
</gene>
<reference evidence="2 3" key="1">
    <citation type="submission" date="2019-03" db="EMBL/GenBank/DDBJ databases">
        <authorList>
            <person name="Jensen L."/>
            <person name="Storgaard J."/>
            <person name="Sulaj E."/>
            <person name="Schramm A."/>
            <person name="Marshall I.P.G."/>
        </authorList>
    </citation>
    <scope>NUCLEOTIDE SEQUENCE [LARGE SCALE GENOMIC DNA]</scope>
    <source>
        <strain evidence="2 3">2017H2G3</strain>
    </source>
</reference>
<comment type="caution">
    <text evidence="2">The sequence shown here is derived from an EMBL/GenBank/DDBJ whole genome shotgun (WGS) entry which is preliminary data.</text>
</comment>
<keyword evidence="1" id="KW-0812">Transmembrane</keyword>
<name>A0A4R1AUR3_9BACI</name>
<dbReference type="AlphaFoldDB" id="A0A4R1AUR3"/>
<keyword evidence="1" id="KW-1133">Transmembrane helix</keyword>
<keyword evidence="3" id="KW-1185">Reference proteome</keyword>
<protein>
    <submittedName>
        <fullName evidence="2">Uncharacterized protein</fullName>
    </submittedName>
</protein>
<evidence type="ECO:0000313" key="3">
    <source>
        <dbReference type="Proteomes" id="UP000293846"/>
    </source>
</evidence>
<evidence type="ECO:0000256" key="1">
    <source>
        <dbReference type="SAM" id="Phobius"/>
    </source>
</evidence>